<keyword evidence="5" id="KW-0645">Protease</keyword>
<proteinExistence type="predicted"/>
<accession>A0A318HV93</accession>
<keyword evidence="2" id="KW-0472">Membrane</keyword>
<dbReference type="InterPro" id="IPR008969">
    <property type="entry name" value="CarboxyPept-like_regulatory"/>
</dbReference>
<dbReference type="GO" id="GO:0004180">
    <property type="term" value="F:carboxypeptidase activity"/>
    <property type="evidence" value="ECO:0007669"/>
    <property type="project" value="UniProtKB-KW"/>
</dbReference>
<keyword evidence="3" id="KW-0998">Cell outer membrane</keyword>
<dbReference type="STRING" id="1122991.GCA_000613445_03040"/>
<dbReference type="SUPFAM" id="SSF49464">
    <property type="entry name" value="Carboxypeptidase regulatory domain-like"/>
    <property type="match status" value="1"/>
</dbReference>
<dbReference type="AlphaFoldDB" id="A0A318HV93"/>
<evidence type="ECO:0000259" key="4">
    <source>
        <dbReference type="Pfam" id="PF14905"/>
    </source>
</evidence>
<protein>
    <submittedName>
        <fullName evidence="5">Carboxypeptidase-like protein</fullName>
    </submittedName>
</protein>
<evidence type="ECO:0000313" key="6">
    <source>
        <dbReference type="Proteomes" id="UP000248314"/>
    </source>
</evidence>
<reference evidence="5 6" key="1">
    <citation type="submission" date="2018-05" db="EMBL/GenBank/DDBJ databases">
        <title>Genomic Encyclopedia of Type Strains, Phase I: the one thousand microbial genomes (KMG-I) project.</title>
        <authorList>
            <person name="Kyrpides N."/>
        </authorList>
    </citation>
    <scope>NUCLEOTIDE SEQUENCE [LARGE SCALE GENOMIC DNA]</scope>
    <source>
        <strain evidence="5 6">DSM 15611</strain>
    </source>
</reference>
<keyword evidence="5" id="KW-0378">Hydrolase</keyword>
<dbReference type="Gene3D" id="2.40.170.20">
    <property type="entry name" value="TonB-dependent receptor, beta-barrel domain"/>
    <property type="match status" value="1"/>
</dbReference>
<keyword evidence="6" id="KW-1185">Reference proteome</keyword>
<comment type="subcellular location">
    <subcellularLocation>
        <location evidence="1">Cell outer membrane</location>
    </subcellularLocation>
</comment>
<dbReference type="EMBL" id="QJJX01000025">
    <property type="protein sequence ID" value="PXX20996.1"/>
    <property type="molecule type" value="Genomic_DNA"/>
</dbReference>
<sequence length="763" mass="87466">MTLFLLFLIPWIGNAQVQTYHGRVFDSKGRPLEFANVIALSLPDSVITKGTVTNDTGEFTLSLENLIDKPIFKVSLIGYQTTFSTQDKIDSITLPTSSVQLAEVVVRGNKKAFSMRDNKLVCNVAGTVLSSESHVNDLLGKLPGFYMQGDQLKSINQGSIMYFLNNRPATVQEIACLDVRTIKHIEIDRHPGARYSGEVGCVVAIHTNSLLEGISAFLRSYSRVNHRLTQGVDGEIRYRYKRFSITLGADYTVYQSQPQQENTFELLNTATQWKVKAEDTKKKNRNKEQSYFANLEYNFTDQHQLNVRYTRRPSHTNVYMVGHLSVWKGNEYINEDFDNNRSSHSTEDNINLYYRGNLSKHWMIDFSTDWYQQRNTAEQNLQEKTRFTKIDSRGNSSLWGFSPRAVYQIKRTKLEMGVDWSKSVIQGSTTLNIDDALPTDNKIQEIKKAGYIGANWSTPNERWNFSLALRFEKTNKCYQNNTTNTESQSYAYQTLLPSFALSYSLGQWTHQFNYNSSIAYPSFSQLTSGDIYINRYNIKESNPSLERSVVHNVSYDCSFRWLYLSVGYTYTYRPILETFELDSYKGEHRIKVIPQNLNHMQGFKLIANAAPRFGFYEPRYMLGYIQNFITLPASKGGSAYSISKPFVILALNNGFTFPGQWVLNLDYSYNGAGSSGYIEYSSSSSLNCSIQKQFFDKRLQVNLKLTDILNASTPRINGKLHGVLLNGRSWMDSRTLRLNAIWYFNQHRTIKKHSSISSEVNRL</sequence>
<gene>
    <name evidence="5" type="ORF">EJ73_01989</name>
</gene>
<feature type="domain" description="Outer membrane protein beta-barrel" evidence="4">
    <location>
        <begin position="373"/>
        <end position="740"/>
    </location>
</feature>
<name>A0A318HV93_9BACT</name>
<organism evidence="5 6">
    <name type="scientific">Hoylesella shahii DSM 15611 = JCM 12083</name>
    <dbReference type="NCBI Taxonomy" id="1122991"/>
    <lineage>
        <taxon>Bacteria</taxon>
        <taxon>Pseudomonadati</taxon>
        <taxon>Bacteroidota</taxon>
        <taxon>Bacteroidia</taxon>
        <taxon>Bacteroidales</taxon>
        <taxon>Prevotellaceae</taxon>
        <taxon>Hoylesella</taxon>
    </lineage>
</organism>
<comment type="caution">
    <text evidence="5">The sequence shown here is derived from an EMBL/GenBank/DDBJ whole genome shotgun (WGS) entry which is preliminary data.</text>
</comment>
<evidence type="ECO:0000313" key="5">
    <source>
        <dbReference type="EMBL" id="PXX20996.1"/>
    </source>
</evidence>
<evidence type="ECO:0000256" key="1">
    <source>
        <dbReference type="ARBA" id="ARBA00004442"/>
    </source>
</evidence>
<keyword evidence="5" id="KW-0121">Carboxypeptidase</keyword>
<dbReference type="Pfam" id="PF13715">
    <property type="entry name" value="CarbopepD_reg_2"/>
    <property type="match status" value="1"/>
</dbReference>
<dbReference type="GO" id="GO:0009279">
    <property type="term" value="C:cell outer membrane"/>
    <property type="evidence" value="ECO:0007669"/>
    <property type="project" value="UniProtKB-SubCell"/>
</dbReference>
<dbReference type="InterPro" id="IPR036942">
    <property type="entry name" value="Beta-barrel_TonB_sf"/>
</dbReference>
<dbReference type="SUPFAM" id="SSF56935">
    <property type="entry name" value="Porins"/>
    <property type="match status" value="1"/>
</dbReference>
<evidence type="ECO:0000256" key="2">
    <source>
        <dbReference type="ARBA" id="ARBA00023136"/>
    </source>
</evidence>
<evidence type="ECO:0000256" key="3">
    <source>
        <dbReference type="ARBA" id="ARBA00023237"/>
    </source>
</evidence>
<dbReference type="RefSeq" id="WP_170116126.1">
    <property type="nucleotide sequence ID" value="NZ_BAIZ01000003.1"/>
</dbReference>
<dbReference type="Pfam" id="PF14905">
    <property type="entry name" value="OMP_b-brl_3"/>
    <property type="match status" value="1"/>
</dbReference>
<dbReference type="InterPro" id="IPR041700">
    <property type="entry name" value="OMP_b-brl_3"/>
</dbReference>
<dbReference type="Proteomes" id="UP000248314">
    <property type="component" value="Unassembled WGS sequence"/>
</dbReference>